<dbReference type="Pfam" id="PF06339">
    <property type="entry name" value="Ectoine_synth"/>
    <property type="match status" value="1"/>
</dbReference>
<organism evidence="9 10">
    <name type="scientific">Nocardiopsis codii</name>
    <dbReference type="NCBI Taxonomy" id="3065942"/>
    <lineage>
        <taxon>Bacteria</taxon>
        <taxon>Bacillati</taxon>
        <taxon>Actinomycetota</taxon>
        <taxon>Actinomycetes</taxon>
        <taxon>Streptosporangiales</taxon>
        <taxon>Nocardiopsidaceae</taxon>
        <taxon>Nocardiopsis</taxon>
    </lineage>
</organism>
<comment type="caution">
    <text evidence="9">The sequence shown here is derived from an EMBL/GenBank/DDBJ whole genome shotgun (WGS) entry which is preliminary data.</text>
</comment>
<comment type="pathway">
    <text evidence="1">Amine and polyamine biosynthesis; ectoine biosynthesis; L-ectoine from L-aspartate 4-semialdehyde: step 3/3.</text>
</comment>
<dbReference type="Gene3D" id="2.60.120.10">
    <property type="entry name" value="Jelly Rolls"/>
    <property type="match status" value="1"/>
</dbReference>
<dbReference type="EC" id="4.2.1.108" evidence="3"/>
<dbReference type="InterPro" id="IPR011051">
    <property type="entry name" value="RmlC_Cupin_sf"/>
</dbReference>
<evidence type="ECO:0000256" key="4">
    <source>
        <dbReference type="ARBA" id="ARBA00019707"/>
    </source>
</evidence>
<gene>
    <name evidence="9" type="ORF">Q8791_19645</name>
</gene>
<dbReference type="RefSeq" id="WP_330093205.1">
    <property type="nucleotide sequence ID" value="NZ_JAUZMY010000019.1"/>
</dbReference>
<dbReference type="InterPro" id="IPR010462">
    <property type="entry name" value="Ectoine_synth"/>
</dbReference>
<reference evidence="9 10" key="1">
    <citation type="submission" date="2023-08" db="EMBL/GenBank/DDBJ databases">
        <authorList>
            <person name="Girao M."/>
            <person name="Carvalho M.F."/>
        </authorList>
    </citation>
    <scope>NUCLEOTIDE SEQUENCE [LARGE SCALE GENOMIC DNA]</scope>
    <source>
        <strain evidence="9 10">CT-R113</strain>
    </source>
</reference>
<evidence type="ECO:0000256" key="7">
    <source>
        <dbReference type="ARBA" id="ARBA00048714"/>
    </source>
</evidence>
<evidence type="ECO:0000313" key="9">
    <source>
        <dbReference type="EMBL" id="MEE2039437.1"/>
    </source>
</evidence>
<evidence type="ECO:0000256" key="8">
    <source>
        <dbReference type="SAM" id="MobiDB-lite"/>
    </source>
</evidence>
<evidence type="ECO:0000256" key="2">
    <source>
        <dbReference type="ARBA" id="ARBA00009637"/>
    </source>
</evidence>
<proteinExistence type="inferred from homology"/>
<comment type="catalytic activity">
    <reaction evidence="7">
        <text>(2S)-4-acetamido-2-aminobutanoate = L-ectoine + H2O</text>
        <dbReference type="Rhea" id="RHEA:17281"/>
        <dbReference type="ChEBI" id="CHEBI:15377"/>
        <dbReference type="ChEBI" id="CHEBI:58515"/>
        <dbReference type="ChEBI" id="CHEBI:58929"/>
        <dbReference type="EC" id="4.2.1.108"/>
    </reaction>
</comment>
<dbReference type="SUPFAM" id="SSF51182">
    <property type="entry name" value="RmlC-like cupins"/>
    <property type="match status" value="1"/>
</dbReference>
<protein>
    <recommendedName>
        <fullName evidence="4">L-ectoine synthase</fullName>
        <ecNumber evidence="3">4.2.1.108</ecNumber>
    </recommendedName>
    <alternativeName>
        <fullName evidence="6">N-acetyldiaminobutyrate dehydratase</fullName>
    </alternativeName>
</protein>
<comment type="similarity">
    <text evidence="2">Belongs to the ectoine synthase family.</text>
</comment>
<dbReference type="NCBIfam" id="NF009806">
    <property type="entry name" value="PRK13290.1"/>
    <property type="match status" value="1"/>
</dbReference>
<dbReference type="PANTHER" id="PTHR39289:SF1">
    <property type="entry name" value="L-ECTOINE SYNTHASE"/>
    <property type="match status" value="1"/>
</dbReference>
<dbReference type="EMBL" id="JAUZMY010000019">
    <property type="protein sequence ID" value="MEE2039437.1"/>
    <property type="molecule type" value="Genomic_DNA"/>
</dbReference>
<dbReference type="InterPro" id="IPR014710">
    <property type="entry name" value="RmlC-like_jellyroll"/>
</dbReference>
<evidence type="ECO:0000256" key="5">
    <source>
        <dbReference type="ARBA" id="ARBA00023239"/>
    </source>
</evidence>
<sequence>SRSGRAQPDGGPSPITPHHRNLRGRGTVLARSRAHTEPIDWGNGTSARLLTADDNLGFTIAHTVVRAGTVSKLQYRNHLEACYCIGGSGAVETMDGSVRVPLTTGVLYALDEHDAHLLIASDHEDLELVSVFNPPLQGHERHSLDASDYSSY</sequence>
<keyword evidence="10" id="KW-1185">Reference proteome</keyword>
<keyword evidence="5" id="KW-0456">Lyase</keyword>
<evidence type="ECO:0000256" key="3">
    <source>
        <dbReference type="ARBA" id="ARBA00013192"/>
    </source>
</evidence>
<dbReference type="Proteomes" id="UP001356095">
    <property type="component" value="Unassembled WGS sequence"/>
</dbReference>
<accession>A0ABU7KB55</accession>
<dbReference type="CDD" id="cd06978">
    <property type="entry name" value="cupin_EctC"/>
    <property type="match status" value="1"/>
</dbReference>
<name>A0ABU7KB55_9ACTN</name>
<evidence type="ECO:0000313" key="10">
    <source>
        <dbReference type="Proteomes" id="UP001356095"/>
    </source>
</evidence>
<feature type="non-terminal residue" evidence="9">
    <location>
        <position position="1"/>
    </location>
</feature>
<dbReference type="PANTHER" id="PTHR39289">
    <property type="match status" value="1"/>
</dbReference>
<evidence type="ECO:0000256" key="1">
    <source>
        <dbReference type="ARBA" id="ARBA00005181"/>
    </source>
</evidence>
<feature type="region of interest" description="Disordered" evidence="8">
    <location>
        <begin position="1"/>
        <end position="24"/>
    </location>
</feature>
<evidence type="ECO:0000256" key="6">
    <source>
        <dbReference type="ARBA" id="ARBA00033271"/>
    </source>
</evidence>